<organism evidence="10 11">
    <name type="scientific">[Clostridium] clostridioforme 90A8</name>
    <dbReference type="NCBI Taxonomy" id="999408"/>
    <lineage>
        <taxon>Bacteria</taxon>
        <taxon>Bacillati</taxon>
        <taxon>Bacillota</taxon>
        <taxon>Clostridia</taxon>
        <taxon>Lachnospirales</taxon>
        <taxon>Lachnospiraceae</taxon>
        <taxon>Enterocloster</taxon>
    </lineage>
</organism>
<dbReference type="AlphaFoldDB" id="A0A0E2H988"/>
<dbReference type="SUPFAM" id="SSF102114">
    <property type="entry name" value="Radical SAM enzymes"/>
    <property type="match status" value="1"/>
</dbReference>
<keyword evidence="5" id="KW-0479">Metal-binding</keyword>
<keyword evidence="8" id="KW-0411">Iron-sulfur</keyword>
<comment type="caution">
    <text evidence="10">The sequence shown here is derived from an EMBL/GenBank/DDBJ whole genome shotgun (WGS) entry which is preliminary data.</text>
</comment>
<comment type="similarity">
    <text evidence="2">Belongs to the organic radical-activating enzymes family.</text>
</comment>
<evidence type="ECO:0000313" key="11">
    <source>
        <dbReference type="Proteomes" id="UP000013085"/>
    </source>
</evidence>
<evidence type="ECO:0000256" key="4">
    <source>
        <dbReference type="ARBA" id="ARBA00022691"/>
    </source>
</evidence>
<proteinExistence type="inferred from homology"/>
<dbReference type="SFLD" id="SFLDS00029">
    <property type="entry name" value="Radical_SAM"/>
    <property type="match status" value="1"/>
</dbReference>
<evidence type="ECO:0000313" key="10">
    <source>
        <dbReference type="EMBL" id="ENZ13533.1"/>
    </source>
</evidence>
<keyword evidence="7" id="KW-0408">Iron</keyword>
<evidence type="ECO:0000256" key="7">
    <source>
        <dbReference type="ARBA" id="ARBA00023004"/>
    </source>
</evidence>
<dbReference type="InterPro" id="IPR007197">
    <property type="entry name" value="rSAM"/>
</dbReference>
<dbReference type="EMBL" id="AGYR01000030">
    <property type="protein sequence ID" value="ENZ13533.1"/>
    <property type="molecule type" value="Genomic_DNA"/>
</dbReference>
<dbReference type="GO" id="GO:0046872">
    <property type="term" value="F:metal ion binding"/>
    <property type="evidence" value="ECO:0007669"/>
    <property type="project" value="UniProtKB-KW"/>
</dbReference>
<dbReference type="PANTHER" id="PTHR30352">
    <property type="entry name" value="PYRUVATE FORMATE-LYASE-ACTIVATING ENZYME"/>
    <property type="match status" value="1"/>
</dbReference>
<dbReference type="InterPro" id="IPR058240">
    <property type="entry name" value="rSAM_sf"/>
</dbReference>
<dbReference type="InterPro" id="IPR013785">
    <property type="entry name" value="Aldolase_TIM"/>
</dbReference>
<name>A0A0E2H988_9FIRM</name>
<dbReference type="GO" id="GO:0051539">
    <property type="term" value="F:4 iron, 4 sulfur cluster binding"/>
    <property type="evidence" value="ECO:0007669"/>
    <property type="project" value="UniProtKB-KW"/>
</dbReference>
<reference evidence="10 11" key="1">
    <citation type="submission" date="2013-01" db="EMBL/GenBank/DDBJ databases">
        <title>The Genome Sequence of Clostridium clostridioforme 90A8.</title>
        <authorList>
            <consortium name="The Broad Institute Genome Sequencing Platform"/>
            <person name="Earl A."/>
            <person name="Ward D."/>
            <person name="Feldgarden M."/>
            <person name="Gevers D."/>
            <person name="Courvalin P."/>
            <person name="Lambert T."/>
            <person name="Walker B."/>
            <person name="Young S.K."/>
            <person name="Zeng Q."/>
            <person name="Gargeya S."/>
            <person name="Fitzgerald M."/>
            <person name="Haas B."/>
            <person name="Abouelleil A."/>
            <person name="Alvarado L."/>
            <person name="Arachchi H.M."/>
            <person name="Berlin A.M."/>
            <person name="Chapman S.B."/>
            <person name="Dewar J."/>
            <person name="Goldberg J."/>
            <person name="Griggs A."/>
            <person name="Gujja S."/>
            <person name="Hansen M."/>
            <person name="Howarth C."/>
            <person name="Imamovic A."/>
            <person name="Larimer J."/>
            <person name="McCowan C."/>
            <person name="Murphy C."/>
            <person name="Neiman D."/>
            <person name="Pearson M."/>
            <person name="Priest M."/>
            <person name="Roberts A."/>
            <person name="Saif S."/>
            <person name="Shea T."/>
            <person name="Sisk P."/>
            <person name="Sykes S."/>
            <person name="Wortman J."/>
            <person name="Nusbaum C."/>
            <person name="Birren B."/>
        </authorList>
    </citation>
    <scope>NUCLEOTIDE SEQUENCE [LARGE SCALE GENOMIC DNA]</scope>
    <source>
        <strain evidence="10 11">90A8</strain>
    </source>
</reference>
<dbReference type="InterPro" id="IPR001989">
    <property type="entry name" value="Radical_activat_CS"/>
</dbReference>
<feature type="domain" description="Radical SAM core" evidence="9">
    <location>
        <begin position="26"/>
        <end position="286"/>
    </location>
</feature>
<evidence type="ECO:0000259" key="9">
    <source>
        <dbReference type="PROSITE" id="PS51918"/>
    </source>
</evidence>
<dbReference type="GO" id="GO:0016491">
    <property type="term" value="F:oxidoreductase activity"/>
    <property type="evidence" value="ECO:0007669"/>
    <property type="project" value="UniProtKB-KW"/>
</dbReference>
<dbReference type="Pfam" id="PF04055">
    <property type="entry name" value="Radical_SAM"/>
    <property type="match status" value="1"/>
</dbReference>
<accession>A0A0E2H988</accession>
<evidence type="ECO:0000256" key="8">
    <source>
        <dbReference type="ARBA" id="ARBA00023014"/>
    </source>
</evidence>
<dbReference type="SFLD" id="SFLDG01066">
    <property type="entry name" value="organic_radical-activating_enz"/>
    <property type="match status" value="1"/>
</dbReference>
<dbReference type="HOGENOM" id="CLU_058969_0_0_9"/>
<sequence>MSMDFENEYYREKAILVTNIQRFSLHDGPGIRTTVFLKGCSIYCPWCSNPENLIHLQQQYKKRDKNGMIEEEGVYGKWYSCDELYAELMKDRAFYCSRFSDMNDLDEPTSYLNSLPGGVTFSGGECMLQMRDMEPLLQRLDAENIHMAVETSLFCSADQLSIAIAYIDLFYLDIKILDREVCRYVLGGSIDTFRKNLRSVLQSGKPIIFRLPVIGGFTDCEKNRAKALELITDTVHKYKNVLKIEILKEHNLGMNKYQSLLDGGNEIRIPEYKGVSDELVNQYRKEILHAVDGALPVEICKI</sequence>
<dbReference type="PROSITE" id="PS51918">
    <property type="entry name" value="RADICAL_SAM"/>
    <property type="match status" value="1"/>
</dbReference>
<keyword evidence="3" id="KW-0004">4Fe-4S</keyword>
<gene>
    <name evidence="10" type="ORF">HMPREF1090_02737</name>
</gene>
<evidence type="ECO:0000256" key="3">
    <source>
        <dbReference type="ARBA" id="ARBA00022485"/>
    </source>
</evidence>
<evidence type="ECO:0000256" key="6">
    <source>
        <dbReference type="ARBA" id="ARBA00023002"/>
    </source>
</evidence>
<dbReference type="PROSITE" id="PS01087">
    <property type="entry name" value="RADICAL_ACTIVATING"/>
    <property type="match status" value="1"/>
</dbReference>
<evidence type="ECO:0000256" key="5">
    <source>
        <dbReference type="ARBA" id="ARBA00022723"/>
    </source>
</evidence>
<dbReference type="InterPro" id="IPR012839">
    <property type="entry name" value="Organic_radical_activase"/>
</dbReference>
<keyword evidence="4" id="KW-0949">S-adenosyl-L-methionine</keyword>
<dbReference type="RefSeq" id="WP_002595967.1">
    <property type="nucleotide sequence ID" value="NZ_KB851022.1"/>
</dbReference>
<keyword evidence="6" id="KW-0560">Oxidoreductase</keyword>
<evidence type="ECO:0000256" key="1">
    <source>
        <dbReference type="ARBA" id="ARBA00001966"/>
    </source>
</evidence>
<evidence type="ECO:0000256" key="2">
    <source>
        <dbReference type="ARBA" id="ARBA00009777"/>
    </source>
</evidence>
<dbReference type="InterPro" id="IPR034457">
    <property type="entry name" value="Organic_radical-activating"/>
</dbReference>
<dbReference type="PATRIC" id="fig|999408.3.peg.2954"/>
<dbReference type="Proteomes" id="UP000013085">
    <property type="component" value="Unassembled WGS sequence"/>
</dbReference>
<dbReference type="PANTHER" id="PTHR30352:SF4">
    <property type="entry name" value="PYRUVATE FORMATE-LYASE 2-ACTIVATING ENZYME"/>
    <property type="match status" value="1"/>
</dbReference>
<protein>
    <recommendedName>
        <fullName evidence="9">Radical SAM core domain-containing protein</fullName>
    </recommendedName>
</protein>
<comment type="cofactor">
    <cofactor evidence="1">
        <name>[4Fe-4S] cluster</name>
        <dbReference type="ChEBI" id="CHEBI:49883"/>
    </cofactor>
</comment>
<dbReference type="PIRSF" id="PIRSF000371">
    <property type="entry name" value="PFL_act_enz"/>
    <property type="match status" value="1"/>
</dbReference>
<dbReference type="Gene3D" id="3.20.20.70">
    <property type="entry name" value="Aldolase class I"/>
    <property type="match status" value="1"/>
</dbReference>